<dbReference type="Proteomes" id="UP000805704">
    <property type="component" value="Chromosome 11"/>
</dbReference>
<name>A0ACB7FH28_NIBAL</name>
<evidence type="ECO:0000313" key="2">
    <source>
        <dbReference type="Proteomes" id="UP000805704"/>
    </source>
</evidence>
<sequence length="343" mass="38804">MHLRDHTPSPKSSPLTEETFLSRPDPCLYIPRFAQLLEFGEKNHDVSMTAMRLVQRMKRDWMHTGRRPSGLCGAALLVAARMHDFRRTTKEIVGVVKVCESTLRKRLVEFEDTPTSQLTIEEFMKVDLDQECDPPCFTDGLRKKKFRQLEIELKKKMDDVEDEIQGYQDEIDAELQTSRPKLRGVYAAYAKEDGEIEDDDNLSTLSKMADCEEPEEEEELRAVAKHFGKDLDELTLEALIKLEQKTPEKGEENQELEEDVPKRKAPTLESILGTMPSAATLGLSESISDCIGNEKENEESESREQPALAGSVHGRRNVTPAPLDDFVTFAQKPRSSGSSASHH</sequence>
<organism evidence="1 2">
    <name type="scientific">Nibea albiflora</name>
    <name type="common">Yellow drum</name>
    <name type="synonym">Corvina albiflora</name>
    <dbReference type="NCBI Taxonomy" id="240163"/>
    <lineage>
        <taxon>Eukaryota</taxon>
        <taxon>Metazoa</taxon>
        <taxon>Chordata</taxon>
        <taxon>Craniata</taxon>
        <taxon>Vertebrata</taxon>
        <taxon>Euteleostomi</taxon>
        <taxon>Actinopterygii</taxon>
        <taxon>Neopterygii</taxon>
        <taxon>Teleostei</taxon>
        <taxon>Neoteleostei</taxon>
        <taxon>Acanthomorphata</taxon>
        <taxon>Eupercaria</taxon>
        <taxon>Sciaenidae</taxon>
        <taxon>Nibea</taxon>
    </lineage>
</organism>
<dbReference type="EMBL" id="CM024799">
    <property type="protein sequence ID" value="KAG8013464.1"/>
    <property type="molecule type" value="Genomic_DNA"/>
</dbReference>
<keyword evidence="2" id="KW-1185">Reference proteome</keyword>
<proteinExistence type="predicted"/>
<evidence type="ECO:0000313" key="1">
    <source>
        <dbReference type="EMBL" id="KAG8013464.1"/>
    </source>
</evidence>
<comment type="caution">
    <text evidence="1">The sequence shown here is derived from an EMBL/GenBank/DDBJ whole genome shotgun (WGS) entry which is preliminary data.</text>
</comment>
<accession>A0ACB7FH28</accession>
<gene>
    <name evidence="1" type="primary">BRF1.2</name>
    <name evidence="1" type="ORF">GBF38_021842</name>
</gene>
<reference evidence="1" key="1">
    <citation type="submission" date="2020-04" db="EMBL/GenBank/DDBJ databases">
        <title>A chromosome-scale assembly and high-density genetic map of the yellow drum (Nibea albiflora) genome.</title>
        <authorList>
            <person name="Xu D."/>
            <person name="Zhang W."/>
            <person name="Chen R."/>
            <person name="Tan P."/>
            <person name="Wang L."/>
            <person name="Song H."/>
            <person name="Tian L."/>
            <person name="Zhu Q."/>
            <person name="Wang B."/>
        </authorList>
    </citation>
    <scope>NUCLEOTIDE SEQUENCE</scope>
    <source>
        <strain evidence="1">ZJHYS-2018</strain>
    </source>
</reference>
<protein>
    <submittedName>
        <fullName evidence="1">Transcription factor IIIB 90 kDa subunit</fullName>
    </submittedName>
</protein>